<evidence type="ECO:0000313" key="2">
    <source>
        <dbReference type="Proteomes" id="UP000695562"/>
    </source>
</evidence>
<comment type="caution">
    <text evidence="1">The sequence shown here is derived from an EMBL/GenBank/DDBJ whole genome shotgun (WGS) entry which is preliminary data.</text>
</comment>
<evidence type="ECO:0000313" key="1">
    <source>
        <dbReference type="EMBL" id="KAF2075900.1"/>
    </source>
</evidence>
<name>A0A8J4V0L8_9MYCE</name>
<organism evidence="1 2">
    <name type="scientific">Polysphondylium violaceum</name>
    <dbReference type="NCBI Taxonomy" id="133409"/>
    <lineage>
        <taxon>Eukaryota</taxon>
        <taxon>Amoebozoa</taxon>
        <taxon>Evosea</taxon>
        <taxon>Eumycetozoa</taxon>
        <taxon>Dictyostelia</taxon>
        <taxon>Dictyosteliales</taxon>
        <taxon>Dictyosteliaceae</taxon>
        <taxon>Polysphondylium</taxon>
    </lineage>
</organism>
<keyword evidence="2" id="KW-1185">Reference proteome</keyword>
<dbReference type="EMBL" id="AJWJ01000081">
    <property type="protein sequence ID" value="KAF2075900.1"/>
    <property type="molecule type" value="Genomic_DNA"/>
</dbReference>
<gene>
    <name evidence="1" type="ORF">CYY_002791</name>
</gene>
<protein>
    <submittedName>
        <fullName evidence="1">Uncharacterized protein</fullName>
    </submittedName>
</protein>
<proteinExistence type="predicted"/>
<sequence>MDNQYNLTSNNHIYASLDKFCNFNSSTNSSFSNDLLKSSNNYRDDSYYMINFYNNHQGLETTSMSTPMLLNSNESLYQHFSQQLSFNNAQNQVEEDENYMPTPLIRFEFDNLHYRTEPISCEHYYINTDYDPSRVDFDEEYDIAPTPVLSFENLSCLSTIHAEQKQFIESQCSFDDQNNDEDPLAPTEYCSSPCPFSSSLESSLEYSFF</sequence>
<dbReference type="AlphaFoldDB" id="A0A8J4V0L8"/>
<dbReference type="Proteomes" id="UP000695562">
    <property type="component" value="Unassembled WGS sequence"/>
</dbReference>
<reference evidence="1" key="1">
    <citation type="submission" date="2020-01" db="EMBL/GenBank/DDBJ databases">
        <title>Development of genomics and gene disruption for Polysphondylium violaceum indicates a role for the polyketide synthase stlB in stalk morphogenesis.</title>
        <authorList>
            <person name="Narita B."/>
            <person name="Kawabe Y."/>
            <person name="Kin K."/>
            <person name="Saito T."/>
            <person name="Gibbs R."/>
            <person name="Kuspa A."/>
            <person name="Muzny D."/>
            <person name="Queller D."/>
            <person name="Richards S."/>
            <person name="Strassman J."/>
            <person name="Sucgang R."/>
            <person name="Worley K."/>
            <person name="Schaap P."/>
        </authorList>
    </citation>
    <scope>NUCLEOTIDE SEQUENCE</scope>
    <source>
        <strain evidence="1">QSvi11</strain>
    </source>
</reference>
<accession>A0A8J4V0L8</accession>